<dbReference type="eggNOG" id="ENOG5030MSY">
    <property type="taxonomic scope" value="Bacteria"/>
</dbReference>
<dbReference type="STRING" id="743966.MYB_01045"/>
<evidence type="ECO:0008006" key="3">
    <source>
        <dbReference type="Google" id="ProtNLM"/>
    </source>
</evidence>
<keyword evidence="2" id="KW-1185">Reference proteome</keyword>
<dbReference type="OrthoDB" id="399999at2"/>
<accession>W5UTR9</accession>
<dbReference type="EMBL" id="CP007154">
    <property type="protein sequence ID" value="AHH45220.1"/>
    <property type="molecule type" value="Genomic_DNA"/>
</dbReference>
<gene>
    <name evidence="1" type="ORF">MYB_01045</name>
</gene>
<dbReference type="KEGG" id="mbc:MYB_01045"/>
<organism evidence="1 2">
    <name type="scientific">Mesomycoplasma bovoculi M165/69</name>
    <dbReference type="NCBI Taxonomy" id="743966"/>
    <lineage>
        <taxon>Bacteria</taxon>
        <taxon>Bacillati</taxon>
        <taxon>Mycoplasmatota</taxon>
        <taxon>Mycoplasmoidales</taxon>
        <taxon>Metamycoplasmataceae</taxon>
        <taxon>Mesomycoplasma</taxon>
    </lineage>
</organism>
<dbReference type="PATRIC" id="fig|743966.3.peg.209"/>
<evidence type="ECO:0000313" key="2">
    <source>
        <dbReference type="Proteomes" id="UP000019229"/>
    </source>
</evidence>
<dbReference type="Proteomes" id="UP000019229">
    <property type="component" value="Chromosome"/>
</dbReference>
<protein>
    <recommendedName>
        <fullName evidence="3">DUF2714 domain-containing protein</fullName>
    </recommendedName>
</protein>
<dbReference type="HOGENOM" id="CLU_1523503_0_0_14"/>
<reference evidence="1 2" key="1">
    <citation type="journal article" date="2014" name="Genome Announc.">
        <title>Complete Genome Sequence of Mycoplasma bovoculi Strain M165/69T (ATCC 29104).</title>
        <authorList>
            <person name="Calcutt M.J."/>
            <person name="Foecking M.F."/>
        </authorList>
    </citation>
    <scope>NUCLEOTIDE SEQUENCE [LARGE SCALE GENOMIC DNA]</scope>
    <source>
        <strain evidence="1">M165/69</strain>
    </source>
</reference>
<dbReference type="RefSeq" id="WP_022935607.1">
    <property type="nucleotide sequence ID" value="NZ_CP007154.1"/>
</dbReference>
<dbReference type="AlphaFoldDB" id="W5UTR9"/>
<name>W5UTR9_9BACT</name>
<dbReference type="InterPro" id="IPR021222">
    <property type="entry name" value="DUF2714"/>
</dbReference>
<evidence type="ECO:0000313" key="1">
    <source>
        <dbReference type="EMBL" id="AHH45220.1"/>
    </source>
</evidence>
<dbReference type="Pfam" id="PF10896">
    <property type="entry name" value="DUF2714"/>
    <property type="match status" value="1"/>
</dbReference>
<proteinExistence type="predicted"/>
<sequence length="176" mass="20184">MFKFTSKFNSKKRNQVSVPIDFTKEYSDYYGIVSKEKFISFDAISNLALLVSSEASDSKVVGIYKEKVLQAYKNHRELIFKNFIISWSKTSRFGVTKLVPIVIEQESSNIMASNFFEDQEDSVLNKFLSNLNSLIWKYVTEKQAFVEVAEGIIVFVSPQTKKLKVVFSEISTGEKQ</sequence>